<gene>
    <name evidence="2" type="ORF">CEXT_785851</name>
</gene>
<accession>A0AAV4TT11</accession>
<dbReference type="Proteomes" id="UP001054945">
    <property type="component" value="Unassembled WGS sequence"/>
</dbReference>
<dbReference type="EMBL" id="BPLR01011823">
    <property type="protein sequence ID" value="GIY49360.1"/>
    <property type="molecule type" value="Genomic_DNA"/>
</dbReference>
<evidence type="ECO:0000313" key="3">
    <source>
        <dbReference type="Proteomes" id="UP001054945"/>
    </source>
</evidence>
<feature type="transmembrane region" description="Helical" evidence="1">
    <location>
        <begin position="6"/>
        <end position="35"/>
    </location>
</feature>
<proteinExistence type="predicted"/>
<keyword evidence="3" id="KW-1185">Reference proteome</keyword>
<keyword evidence="1" id="KW-0812">Transmembrane</keyword>
<keyword evidence="1" id="KW-0472">Membrane</keyword>
<keyword evidence="1" id="KW-1133">Transmembrane helix</keyword>
<sequence>MNVGGWIVVVFRLLATYFLKTFAYESLLSFLWMIWVRYSPALSNIHVQTLLEGADSFNLMVEICDQIALEGKQIIDIGVRQKHQRRISVISMTLKTRQRFYKRYRRRRSEKSLVKTPRGARFLLRPKLPLHGSLEGQPELRSIYTRTQEDHVGVLEQDLTFAEFAWALK</sequence>
<evidence type="ECO:0000313" key="2">
    <source>
        <dbReference type="EMBL" id="GIY49360.1"/>
    </source>
</evidence>
<reference evidence="2 3" key="1">
    <citation type="submission" date="2021-06" db="EMBL/GenBank/DDBJ databases">
        <title>Caerostris extrusa draft genome.</title>
        <authorList>
            <person name="Kono N."/>
            <person name="Arakawa K."/>
        </authorList>
    </citation>
    <scope>NUCLEOTIDE SEQUENCE [LARGE SCALE GENOMIC DNA]</scope>
</reference>
<protein>
    <submittedName>
        <fullName evidence="2">Uncharacterized protein</fullName>
    </submittedName>
</protein>
<name>A0AAV4TT11_CAEEX</name>
<organism evidence="2 3">
    <name type="scientific">Caerostris extrusa</name>
    <name type="common">Bark spider</name>
    <name type="synonym">Caerostris bankana</name>
    <dbReference type="NCBI Taxonomy" id="172846"/>
    <lineage>
        <taxon>Eukaryota</taxon>
        <taxon>Metazoa</taxon>
        <taxon>Ecdysozoa</taxon>
        <taxon>Arthropoda</taxon>
        <taxon>Chelicerata</taxon>
        <taxon>Arachnida</taxon>
        <taxon>Araneae</taxon>
        <taxon>Araneomorphae</taxon>
        <taxon>Entelegynae</taxon>
        <taxon>Araneoidea</taxon>
        <taxon>Araneidae</taxon>
        <taxon>Caerostris</taxon>
    </lineage>
</organism>
<comment type="caution">
    <text evidence="2">The sequence shown here is derived from an EMBL/GenBank/DDBJ whole genome shotgun (WGS) entry which is preliminary data.</text>
</comment>
<dbReference type="AlphaFoldDB" id="A0AAV4TT11"/>
<evidence type="ECO:0000256" key="1">
    <source>
        <dbReference type="SAM" id="Phobius"/>
    </source>
</evidence>